<name>A0A1H8YSM0_9FLAO</name>
<reference evidence="1 2" key="1">
    <citation type="submission" date="2016-10" db="EMBL/GenBank/DDBJ databases">
        <authorList>
            <person name="de Groot N.N."/>
        </authorList>
    </citation>
    <scope>NUCLEOTIDE SEQUENCE [LARGE SCALE GENOMIC DNA]</scope>
    <source>
        <strain evidence="1 2">DSM 27078</strain>
    </source>
</reference>
<evidence type="ECO:0000313" key="2">
    <source>
        <dbReference type="Proteomes" id="UP000198648"/>
    </source>
</evidence>
<evidence type="ECO:0000313" key="1">
    <source>
        <dbReference type="EMBL" id="SEP55170.1"/>
    </source>
</evidence>
<organism evidence="1 2">
    <name type="scientific">Flavobacterium urocaniciphilum</name>
    <dbReference type="NCBI Taxonomy" id="1299341"/>
    <lineage>
        <taxon>Bacteria</taxon>
        <taxon>Pseudomonadati</taxon>
        <taxon>Bacteroidota</taxon>
        <taxon>Flavobacteriia</taxon>
        <taxon>Flavobacteriales</taxon>
        <taxon>Flavobacteriaceae</taxon>
        <taxon>Flavobacterium</taxon>
    </lineage>
</organism>
<keyword evidence="2" id="KW-1185">Reference proteome</keyword>
<gene>
    <name evidence="1" type="ORF">SAMN05444005_101146</name>
</gene>
<evidence type="ECO:0008006" key="3">
    <source>
        <dbReference type="Google" id="ProtNLM"/>
    </source>
</evidence>
<dbReference type="AlphaFoldDB" id="A0A1H8YSM0"/>
<dbReference type="RefSeq" id="WP_091463765.1">
    <property type="nucleotide sequence ID" value="NZ_FOEI01000001.1"/>
</dbReference>
<accession>A0A1H8YSM0</accession>
<dbReference type="Proteomes" id="UP000198648">
    <property type="component" value="Unassembled WGS sequence"/>
</dbReference>
<proteinExistence type="predicted"/>
<dbReference type="STRING" id="1299341.SAMN05444005_101146"/>
<dbReference type="Pfam" id="PF14066">
    <property type="entry name" value="DUF4256"/>
    <property type="match status" value="1"/>
</dbReference>
<protein>
    <recommendedName>
        <fullName evidence="3">DUF4256 domain-containing protein</fullName>
    </recommendedName>
</protein>
<sequence length="186" mass="21554">MASKQLTSEEQTSLLNTLKERFEKNTNRHEGIVWDDVQTKIATNQNKMWSLNEMEKTGGEPDVIGFDEQTGEFIFFDCSAESPKERRSICYDHEALEKRKEHKPKNSAINMAKEMGIELLTESQYRELQKLGKFDSKTSSWVQTPEEIRKLGGATFCDFRYNTVFLYHNGADSYYAVRGFRGSLRI</sequence>
<dbReference type="OrthoDB" id="8442276at2"/>
<dbReference type="InterPro" id="IPR025352">
    <property type="entry name" value="DUF4256"/>
</dbReference>
<dbReference type="EMBL" id="FOEI01000001">
    <property type="protein sequence ID" value="SEP55170.1"/>
    <property type="molecule type" value="Genomic_DNA"/>
</dbReference>